<dbReference type="PANTHER" id="PTHR33840:SF1">
    <property type="entry name" value="TLE1 PHOSPHOLIPASE DOMAIN-CONTAINING PROTEIN"/>
    <property type="match status" value="1"/>
</dbReference>
<dbReference type="InterPro" id="IPR029058">
    <property type="entry name" value="AB_hydrolase_fold"/>
</dbReference>
<dbReference type="Gene3D" id="3.40.50.1820">
    <property type="entry name" value="alpha/beta hydrolase"/>
    <property type="match status" value="1"/>
</dbReference>
<dbReference type="Proteomes" id="UP000321807">
    <property type="component" value="Chromosome"/>
</dbReference>
<evidence type="ECO:0000313" key="4">
    <source>
        <dbReference type="Proteomes" id="UP000321807"/>
    </source>
</evidence>
<dbReference type="RefSeq" id="WP_147627957.1">
    <property type="nucleotide sequence ID" value="NZ_CP042807.1"/>
</dbReference>
<feature type="domain" description="T6SS Phospholipase effector Tle1-like catalytic" evidence="2">
    <location>
        <begin position="9"/>
        <end position="268"/>
    </location>
</feature>
<dbReference type="AlphaFoldDB" id="A0A5B9E4T4"/>
<reference evidence="3 4" key="1">
    <citation type="submission" date="2019-08" db="EMBL/GenBank/DDBJ databases">
        <title>Complete genome sequence of Rhodanobacter glycinis strain T01E-68 isolated from tomato root.</title>
        <authorList>
            <person name="Weon H.-Y."/>
            <person name="Lee S.A."/>
        </authorList>
    </citation>
    <scope>NUCLEOTIDE SEQUENCE [LARGE SCALE GENOMIC DNA]</scope>
    <source>
        <strain evidence="3 4">T01E-68</strain>
    </source>
</reference>
<gene>
    <name evidence="3" type="ORF">CS053_14810</name>
</gene>
<proteinExistence type="predicted"/>
<dbReference type="SUPFAM" id="SSF53474">
    <property type="entry name" value="alpha/beta-Hydrolases"/>
    <property type="match status" value="2"/>
</dbReference>
<accession>A0A5B9E4T4</accession>
<protein>
    <submittedName>
        <fullName evidence="3">DUF2235 domain-containing protein</fullName>
    </submittedName>
</protein>
<dbReference type="InterPro" id="IPR018712">
    <property type="entry name" value="Tle1-like_cat"/>
</dbReference>
<evidence type="ECO:0000313" key="3">
    <source>
        <dbReference type="EMBL" id="QEE25630.1"/>
    </source>
</evidence>
<sequence>MTDAKKPNRVALFLDGTWNTTNDNTNVWRLKSLCTSSPEQKVYYSAGVGTQKGEKILGGAFGIGINEEVIAAYEWLIENYEDEDQIFIFGFSRGAFTARSLAGFISKCGLLKAGSPVSLNQLYERYRKGAATSILKLQHTDVDLSQEDLWLKEYSRAIPVWFQGVWDTVGTLGMPIPLMPHVSRSDFNFLETDLHINDTHAYHALAIDEHREAFKPTLWEKTTPPSGETPPPRDFFHVEQRWFVGAHANVGGGYENDLLAQAPLKWLMGKAIEHGLEFKGTVELDKGATACPVHNSLAEMAHGFYEVITLGRHYYRPIGIDPKNTMNGRVNTINESIDVSVFARWKADPAYRPKNLMEWSERRKVDPATLSSSVSAEDPTKGIPN</sequence>
<dbReference type="Pfam" id="PF09994">
    <property type="entry name" value="T6SS_Tle1-like_cat"/>
    <property type="match status" value="1"/>
</dbReference>
<evidence type="ECO:0000256" key="1">
    <source>
        <dbReference type="SAM" id="MobiDB-lite"/>
    </source>
</evidence>
<dbReference type="KEGG" id="rgl:CS053_14810"/>
<feature type="region of interest" description="Disordered" evidence="1">
    <location>
        <begin position="362"/>
        <end position="385"/>
    </location>
</feature>
<name>A0A5B9E4T4_9GAMM</name>
<evidence type="ECO:0000259" key="2">
    <source>
        <dbReference type="Pfam" id="PF09994"/>
    </source>
</evidence>
<dbReference type="EMBL" id="CP042807">
    <property type="protein sequence ID" value="QEE25630.1"/>
    <property type="molecule type" value="Genomic_DNA"/>
</dbReference>
<dbReference type="PANTHER" id="PTHR33840">
    <property type="match status" value="1"/>
</dbReference>
<organism evidence="3 4">
    <name type="scientific">Rhodanobacter glycinis</name>
    <dbReference type="NCBI Taxonomy" id="582702"/>
    <lineage>
        <taxon>Bacteria</taxon>
        <taxon>Pseudomonadati</taxon>
        <taxon>Pseudomonadota</taxon>
        <taxon>Gammaproteobacteria</taxon>
        <taxon>Lysobacterales</taxon>
        <taxon>Rhodanobacteraceae</taxon>
        <taxon>Rhodanobacter</taxon>
    </lineage>
</organism>